<gene>
    <name evidence="2" type="ORF">BUZ01_11950</name>
</gene>
<dbReference type="GO" id="GO:0046872">
    <property type="term" value="F:metal ion binding"/>
    <property type="evidence" value="ECO:0007669"/>
    <property type="project" value="UniProtKB-KW"/>
</dbReference>
<dbReference type="InterPro" id="IPR014710">
    <property type="entry name" value="RmlC-like_jellyroll"/>
</dbReference>
<name>A0A2T4SUQ8_STAGA</name>
<evidence type="ECO:0000313" key="3">
    <source>
        <dbReference type="Proteomes" id="UP000283576"/>
    </source>
</evidence>
<accession>A0A2T4SUQ8</accession>
<dbReference type="Gene3D" id="2.60.120.10">
    <property type="entry name" value="Jelly Rolls"/>
    <property type="match status" value="1"/>
</dbReference>
<dbReference type="InterPro" id="IPR051610">
    <property type="entry name" value="GPI/OXD"/>
</dbReference>
<dbReference type="RefSeq" id="WP_107527153.1">
    <property type="nucleotide sequence ID" value="NZ_CP069082.1"/>
</dbReference>
<dbReference type="AlphaFoldDB" id="A0A2T4SUQ8"/>
<dbReference type="SUPFAM" id="SSF51182">
    <property type="entry name" value="RmlC-like cupins"/>
    <property type="match status" value="1"/>
</dbReference>
<evidence type="ECO:0000313" key="2">
    <source>
        <dbReference type="EMBL" id="RIL41638.1"/>
    </source>
</evidence>
<evidence type="ECO:0000256" key="1">
    <source>
        <dbReference type="ARBA" id="ARBA00022723"/>
    </source>
</evidence>
<dbReference type="PANTHER" id="PTHR35848:SF6">
    <property type="entry name" value="CUPIN TYPE-2 DOMAIN-CONTAINING PROTEIN"/>
    <property type="match status" value="1"/>
</dbReference>
<dbReference type="Pfam" id="PF07883">
    <property type="entry name" value="Cupin_2"/>
    <property type="match status" value="1"/>
</dbReference>
<organism evidence="2 3">
    <name type="scientific">Staphylococcus gallinarum</name>
    <dbReference type="NCBI Taxonomy" id="1293"/>
    <lineage>
        <taxon>Bacteria</taxon>
        <taxon>Bacillati</taxon>
        <taxon>Bacillota</taxon>
        <taxon>Bacilli</taxon>
        <taxon>Bacillales</taxon>
        <taxon>Staphylococcaceae</taxon>
        <taxon>Staphylococcus</taxon>
    </lineage>
</organism>
<dbReference type="GeneID" id="93843858"/>
<dbReference type="Proteomes" id="UP000283576">
    <property type="component" value="Unassembled WGS sequence"/>
</dbReference>
<sequence length="123" mass="13832">MINTKNRFFNIKDLPSFSEEAAKKTTFYQSQISAGAMWCLKPGQSLPCHTHKNADDVWIVLQGEGTFITNHFKEMPIKAGDIFVSFPGDAHGMVNTSDEDFIMLGFATPMPLDFNKYEGEDEC</sequence>
<protein>
    <submittedName>
        <fullName evidence="2">Cupin domain-containing protein</fullName>
    </submittedName>
</protein>
<dbReference type="EMBL" id="QXRZ01000009">
    <property type="protein sequence ID" value="RIL41638.1"/>
    <property type="molecule type" value="Genomic_DNA"/>
</dbReference>
<proteinExistence type="predicted"/>
<keyword evidence="1" id="KW-0479">Metal-binding</keyword>
<dbReference type="PANTHER" id="PTHR35848">
    <property type="entry name" value="OXALATE-BINDING PROTEIN"/>
    <property type="match status" value="1"/>
</dbReference>
<dbReference type="InterPro" id="IPR013096">
    <property type="entry name" value="Cupin_2"/>
</dbReference>
<dbReference type="InterPro" id="IPR011051">
    <property type="entry name" value="RmlC_Cupin_sf"/>
</dbReference>
<comment type="caution">
    <text evidence="2">The sequence shown here is derived from an EMBL/GenBank/DDBJ whole genome shotgun (WGS) entry which is preliminary data.</text>
</comment>
<reference evidence="2 3" key="1">
    <citation type="journal article" date="2016" name="Front. Microbiol.">
        <title>Comprehensive Phylogenetic Analysis of Bovine Non-aureus Staphylococci Species Based on Whole-Genome Sequencing.</title>
        <authorList>
            <person name="Naushad S."/>
            <person name="Barkema H.W."/>
            <person name="Luby C."/>
            <person name="Condas L.A."/>
            <person name="Nobrega D.B."/>
            <person name="Carson D.A."/>
            <person name="De Buck J."/>
        </authorList>
    </citation>
    <scope>NUCLEOTIDE SEQUENCE [LARGE SCALE GENOMIC DNA]</scope>
    <source>
        <strain evidence="2 3">SNUC 1388</strain>
    </source>
</reference>